<dbReference type="Proteomes" id="UP000193067">
    <property type="component" value="Unassembled WGS sequence"/>
</dbReference>
<dbReference type="InterPro" id="IPR002347">
    <property type="entry name" value="SDR_fam"/>
</dbReference>
<keyword evidence="6" id="KW-1185">Reference proteome</keyword>
<dbReference type="InterPro" id="IPR036291">
    <property type="entry name" value="NAD(P)-bd_dom_sf"/>
</dbReference>
<keyword evidence="2" id="KW-0521">NADP</keyword>
<dbReference type="PANTHER" id="PTHR43976:SF16">
    <property type="entry name" value="SHORT-CHAIN DEHYDROGENASE_REDUCTASE FAMILY PROTEIN"/>
    <property type="match status" value="1"/>
</dbReference>
<dbReference type="EMBL" id="KZ084141">
    <property type="protein sequence ID" value="OSC98208.1"/>
    <property type="molecule type" value="Genomic_DNA"/>
</dbReference>
<comment type="similarity">
    <text evidence="1 4">Belongs to the short-chain dehydrogenases/reductases (SDR) family.</text>
</comment>
<dbReference type="InterPro" id="IPR051911">
    <property type="entry name" value="SDR_oxidoreductase"/>
</dbReference>
<dbReference type="Pfam" id="PF00106">
    <property type="entry name" value="adh_short"/>
    <property type="match status" value="1"/>
</dbReference>
<evidence type="ECO:0000256" key="3">
    <source>
        <dbReference type="ARBA" id="ARBA00023002"/>
    </source>
</evidence>
<dbReference type="CDD" id="cd05374">
    <property type="entry name" value="17beta-HSD-like_SDR_c"/>
    <property type="match status" value="1"/>
</dbReference>
<dbReference type="STRING" id="1353009.A0A1Y2IAN1"/>
<name>A0A1Y2IAN1_TRAC3</name>
<evidence type="ECO:0000313" key="6">
    <source>
        <dbReference type="Proteomes" id="UP000193067"/>
    </source>
</evidence>
<dbReference type="OrthoDB" id="1274115at2759"/>
<evidence type="ECO:0000313" key="5">
    <source>
        <dbReference type="EMBL" id="OSC98208.1"/>
    </source>
</evidence>
<dbReference type="Gene3D" id="3.40.50.720">
    <property type="entry name" value="NAD(P)-binding Rossmann-like Domain"/>
    <property type="match status" value="1"/>
</dbReference>
<protein>
    <submittedName>
        <fullName evidence="5">NAD-P-binding protein</fullName>
    </submittedName>
</protein>
<dbReference type="PANTHER" id="PTHR43976">
    <property type="entry name" value="SHORT CHAIN DEHYDROGENASE"/>
    <property type="match status" value="1"/>
</dbReference>
<reference evidence="5 6" key="1">
    <citation type="journal article" date="2015" name="Biotechnol. Biofuels">
        <title>Enhanced degradation of softwood versus hardwood by the white-rot fungus Pycnoporus coccineus.</title>
        <authorList>
            <person name="Couturier M."/>
            <person name="Navarro D."/>
            <person name="Chevret D."/>
            <person name="Henrissat B."/>
            <person name="Piumi F."/>
            <person name="Ruiz-Duenas F.J."/>
            <person name="Martinez A.T."/>
            <person name="Grigoriev I.V."/>
            <person name="Riley R."/>
            <person name="Lipzen A."/>
            <person name="Berrin J.G."/>
            <person name="Master E.R."/>
            <person name="Rosso M.N."/>
        </authorList>
    </citation>
    <scope>NUCLEOTIDE SEQUENCE [LARGE SCALE GENOMIC DNA]</scope>
    <source>
        <strain evidence="5 6">BRFM310</strain>
    </source>
</reference>
<dbReference type="PROSITE" id="PS00061">
    <property type="entry name" value="ADH_SHORT"/>
    <property type="match status" value="1"/>
</dbReference>
<dbReference type="SUPFAM" id="SSF51735">
    <property type="entry name" value="NAD(P)-binding Rossmann-fold domains"/>
    <property type="match status" value="1"/>
</dbReference>
<sequence>MPSPRIWLITGTSTGMGRALAEFLLEKGEIVVATLRRPSVIDDLKSKYPSDRLAIRKLDVTKEDEIIDVFTFVKEKFGRLDVVVNNAGYALAGELEAIKEEDARALFETNFWGATHVTREAVKFFREVNPAGAGGRLLQISSLAGVSAGPATGYYAATKFALEAISEALAAELDPAWNIKVVLVELGGYRTPGLLNMPWGGTHPAYSNPDLPSNMFRKYGAQPKGDPKKAARAFYELVSLPEPPLHLPLGKDSIGGIRKKLADFTATIDKYEYLSEDLEVDN</sequence>
<dbReference type="PRINTS" id="PR00081">
    <property type="entry name" value="GDHRDH"/>
</dbReference>
<dbReference type="PRINTS" id="PR00080">
    <property type="entry name" value="SDRFAMILY"/>
</dbReference>
<dbReference type="GO" id="GO:0016491">
    <property type="term" value="F:oxidoreductase activity"/>
    <property type="evidence" value="ECO:0007669"/>
    <property type="project" value="UniProtKB-KW"/>
</dbReference>
<gene>
    <name evidence="5" type="ORF">PYCCODRAFT_1026790</name>
</gene>
<dbReference type="AlphaFoldDB" id="A0A1Y2IAN1"/>
<dbReference type="InterPro" id="IPR020904">
    <property type="entry name" value="Sc_DH/Rdtase_CS"/>
</dbReference>
<evidence type="ECO:0000256" key="2">
    <source>
        <dbReference type="ARBA" id="ARBA00022857"/>
    </source>
</evidence>
<evidence type="ECO:0000256" key="1">
    <source>
        <dbReference type="ARBA" id="ARBA00006484"/>
    </source>
</evidence>
<organism evidence="5 6">
    <name type="scientific">Trametes coccinea (strain BRFM310)</name>
    <name type="common">Pycnoporus coccineus</name>
    <dbReference type="NCBI Taxonomy" id="1353009"/>
    <lineage>
        <taxon>Eukaryota</taxon>
        <taxon>Fungi</taxon>
        <taxon>Dikarya</taxon>
        <taxon>Basidiomycota</taxon>
        <taxon>Agaricomycotina</taxon>
        <taxon>Agaricomycetes</taxon>
        <taxon>Polyporales</taxon>
        <taxon>Polyporaceae</taxon>
        <taxon>Trametes</taxon>
    </lineage>
</organism>
<evidence type="ECO:0000256" key="4">
    <source>
        <dbReference type="RuleBase" id="RU000363"/>
    </source>
</evidence>
<keyword evidence="3" id="KW-0560">Oxidoreductase</keyword>
<proteinExistence type="inferred from homology"/>
<accession>A0A1Y2IAN1</accession>